<proteinExistence type="predicted"/>
<accession>A0A645FZH9</accession>
<protein>
    <submittedName>
        <fullName evidence="1">Uncharacterized protein</fullName>
    </submittedName>
</protein>
<dbReference type="AlphaFoldDB" id="A0A645FZH9"/>
<sequence>MFILQVFLMGGAVFHTDALTFQVGKGFIGVFFRNHQRGVGIVRLSKRNLLATLRCDIHSGNNRIIFLEFQRGDQAIESVIGESTFCLHLFAQRRCQVDVKTDNLIAGVQ</sequence>
<comment type="caution">
    <text evidence="1">The sequence shown here is derived from an EMBL/GenBank/DDBJ whole genome shotgun (WGS) entry which is preliminary data.</text>
</comment>
<name>A0A645FZH9_9ZZZZ</name>
<evidence type="ECO:0000313" key="1">
    <source>
        <dbReference type="EMBL" id="MPN19795.1"/>
    </source>
</evidence>
<dbReference type="EMBL" id="VSSQ01067401">
    <property type="protein sequence ID" value="MPN19795.1"/>
    <property type="molecule type" value="Genomic_DNA"/>
</dbReference>
<organism evidence="1">
    <name type="scientific">bioreactor metagenome</name>
    <dbReference type="NCBI Taxonomy" id="1076179"/>
    <lineage>
        <taxon>unclassified sequences</taxon>
        <taxon>metagenomes</taxon>
        <taxon>ecological metagenomes</taxon>
    </lineage>
</organism>
<reference evidence="1" key="1">
    <citation type="submission" date="2019-08" db="EMBL/GenBank/DDBJ databases">
        <authorList>
            <person name="Kucharzyk K."/>
            <person name="Murdoch R.W."/>
            <person name="Higgins S."/>
            <person name="Loffler F."/>
        </authorList>
    </citation>
    <scope>NUCLEOTIDE SEQUENCE</scope>
</reference>
<gene>
    <name evidence="1" type="ORF">SDC9_167167</name>
</gene>